<dbReference type="Pfam" id="PF01925">
    <property type="entry name" value="TauE"/>
    <property type="match status" value="2"/>
</dbReference>
<keyword evidence="3 6" id="KW-0812">Transmembrane</keyword>
<gene>
    <name evidence="7" type="ORF">MalAC0309_2447</name>
</gene>
<dbReference type="RefSeq" id="WP_096423029.1">
    <property type="nucleotide sequence ID" value="NZ_AP017315.1"/>
</dbReference>
<dbReference type="InterPro" id="IPR002781">
    <property type="entry name" value="TM_pro_TauE-like"/>
</dbReference>
<evidence type="ECO:0000313" key="7">
    <source>
        <dbReference type="EMBL" id="BAU33287.1"/>
    </source>
</evidence>
<name>A0A0U4X033_9MICO</name>
<evidence type="ECO:0000256" key="4">
    <source>
        <dbReference type="ARBA" id="ARBA00022989"/>
    </source>
</evidence>
<evidence type="ECO:0000256" key="6">
    <source>
        <dbReference type="RuleBase" id="RU363041"/>
    </source>
</evidence>
<reference evidence="8" key="1">
    <citation type="submission" date="2015-12" db="EMBL/GenBank/DDBJ databases">
        <authorList>
            <person name="Shamseldin A."/>
            <person name="Moawad H."/>
            <person name="Abd El-Rahim W.M."/>
            <person name="Sadowsky M.J."/>
        </authorList>
    </citation>
    <scope>NUCLEOTIDE SEQUENCE [LARGE SCALE GENOMIC DNA]</scope>
    <source>
        <strain evidence="8">JAM AC0309</strain>
    </source>
</reference>
<feature type="transmembrane region" description="Helical" evidence="6">
    <location>
        <begin position="42"/>
        <end position="63"/>
    </location>
</feature>
<dbReference type="Proteomes" id="UP000218965">
    <property type="component" value="Chromosome"/>
</dbReference>
<keyword evidence="6" id="KW-1003">Cell membrane</keyword>
<proteinExistence type="inferred from homology"/>
<dbReference type="InterPro" id="IPR051598">
    <property type="entry name" value="TSUP/Inactive_protease-like"/>
</dbReference>
<feature type="transmembrane region" description="Helical" evidence="6">
    <location>
        <begin position="6"/>
        <end position="35"/>
    </location>
</feature>
<feature type="transmembrane region" description="Helical" evidence="6">
    <location>
        <begin position="97"/>
        <end position="115"/>
    </location>
</feature>
<accession>A0A0U4X033</accession>
<feature type="transmembrane region" description="Helical" evidence="6">
    <location>
        <begin position="228"/>
        <end position="247"/>
    </location>
</feature>
<reference evidence="7 8" key="2">
    <citation type="submission" date="2016-01" db="EMBL/GenBank/DDBJ databases">
        <title>Microcella alkaliphila JAM AC0309 whole genome shotgun sequence.</title>
        <authorList>
            <person name="Kurata A."/>
            <person name="Hirose Y."/>
            <person name="Kishimoto N."/>
            <person name="Kobayashi T."/>
        </authorList>
    </citation>
    <scope>NUCLEOTIDE SEQUENCE [LARGE SCALE GENOMIC DNA]</scope>
    <source>
        <strain evidence="7 8">JAM AC0309</strain>
    </source>
</reference>
<comment type="similarity">
    <text evidence="2 6">Belongs to the 4-toluene sulfonate uptake permease (TSUP) (TC 2.A.102) family.</text>
</comment>
<keyword evidence="4 6" id="KW-1133">Transmembrane helix</keyword>
<dbReference type="OrthoDB" id="3700425at2"/>
<comment type="subcellular location">
    <subcellularLocation>
        <location evidence="6">Cell membrane</location>
        <topology evidence="6">Multi-pass membrane protein</topology>
    </subcellularLocation>
    <subcellularLocation>
        <location evidence="1">Membrane</location>
        <topology evidence="1">Multi-pass membrane protein</topology>
    </subcellularLocation>
</comment>
<evidence type="ECO:0000256" key="2">
    <source>
        <dbReference type="ARBA" id="ARBA00009142"/>
    </source>
</evidence>
<evidence type="ECO:0000256" key="1">
    <source>
        <dbReference type="ARBA" id="ARBA00004141"/>
    </source>
</evidence>
<dbReference type="PANTHER" id="PTHR43701:SF2">
    <property type="entry name" value="MEMBRANE TRANSPORTER PROTEIN YJNA-RELATED"/>
    <property type="match status" value="1"/>
</dbReference>
<dbReference type="EMBL" id="AP017315">
    <property type="protein sequence ID" value="BAU33287.1"/>
    <property type="molecule type" value="Genomic_DNA"/>
</dbReference>
<protein>
    <recommendedName>
        <fullName evidence="6">Probable membrane transporter protein</fullName>
    </recommendedName>
</protein>
<keyword evidence="5 6" id="KW-0472">Membrane</keyword>
<dbReference type="AlphaFoldDB" id="A0A0U4X033"/>
<feature type="transmembrane region" description="Helical" evidence="6">
    <location>
        <begin position="135"/>
        <end position="164"/>
    </location>
</feature>
<dbReference type="PANTHER" id="PTHR43701">
    <property type="entry name" value="MEMBRANE TRANSPORTER PROTEIN MJ0441-RELATED"/>
    <property type="match status" value="1"/>
</dbReference>
<evidence type="ECO:0000313" key="8">
    <source>
        <dbReference type="Proteomes" id="UP000218965"/>
    </source>
</evidence>
<feature type="transmembrane region" description="Helical" evidence="6">
    <location>
        <begin position="69"/>
        <end position="90"/>
    </location>
</feature>
<feature type="transmembrane region" description="Helical" evidence="6">
    <location>
        <begin position="202"/>
        <end position="222"/>
    </location>
</feature>
<dbReference type="KEGG" id="malk:MalAC0309_2447"/>
<sequence>MILALLAVGAIGGLLAGLFGVGGGIIMVPLLLWWARMDQRQAAATSLVAIVPTAIAGSIFYGIGGQVDWVAAMFVGAGTIVGAPIGAWLLRSLPLAWLRWLFIVGLLAAAVYLILVTPERGGSLELQPLVMLGLVGLGLVMGLAAGMFGIGGGIIAVPVFIALFDMGDLLAKGTSLLAMIPAAVSGTVPNLRARLVRLRDGLVVGVAAVAASGAGVSLAFLISPSLSSILFGMLLVAVVAQLSVRAVRLQAREKREREG</sequence>
<dbReference type="GO" id="GO:0005886">
    <property type="term" value="C:plasma membrane"/>
    <property type="evidence" value="ECO:0007669"/>
    <property type="project" value="UniProtKB-SubCell"/>
</dbReference>
<evidence type="ECO:0000256" key="3">
    <source>
        <dbReference type="ARBA" id="ARBA00022692"/>
    </source>
</evidence>
<organism evidence="7 8">
    <name type="scientific">Microcella alkaliphila</name>
    <dbReference type="NCBI Taxonomy" id="279828"/>
    <lineage>
        <taxon>Bacteria</taxon>
        <taxon>Bacillati</taxon>
        <taxon>Actinomycetota</taxon>
        <taxon>Actinomycetes</taxon>
        <taxon>Micrococcales</taxon>
        <taxon>Microbacteriaceae</taxon>
        <taxon>Microcella</taxon>
    </lineage>
</organism>
<evidence type="ECO:0000256" key="5">
    <source>
        <dbReference type="ARBA" id="ARBA00023136"/>
    </source>
</evidence>